<comment type="similarity">
    <text evidence="1">Belongs to the GatC family.</text>
</comment>
<dbReference type="GO" id="GO:0050566">
    <property type="term" value="F:asparaginyl-tRNA synthase (glutamine-hydrolyzing) activity"/>
    <property type="evidence" value="ECO:0007669"/>
    <property type="project" value="RHEA"/>
</dbReference>
<sequence length="103" mass="11888">MTISEKDVRHVAGLARLRVEEKEIEPLVRHFEAILGHFATLSRAREEGRLNLDGVDPFLFSEREVPPLREDEPIRSAVRNDVLEAAPERKDSFFVVPRILEEE</sequence>
<dbReference type="Pfam" id="PF02686">
    <property type="entry name" value="GatC"/>
    <property type="match status" value="1"/>
</dbReference>
<dbReference type="GO" id="GO:0005524">
    <property type="term" value="F:ATP binding"/>
    <property type="evidence" value="ECO:0007669"/>
    <property type="project" value="UniProtKB-KW"/>
</dbReference>
<protein>
    <recommendedName>
        <fullName evidence="1">Aspartyl/glutamyl-tRNA(Asn/Gln) amidotransferase subunit C</fullName>
        <shortName evidence="1">Asp/Glu-ADT subunit C</shortName>
        <ecNumber evidence="1">6.3.5.-</ecNumber>
    </recommendedName>
</protein>
<dbReference type="Gene3D" id="1.10.20.60">
    <property type="entry name" value="Glu-tRNAGln amidotransferase C subunit, N-terminal domain"/>
    <property type="match status" value="1"/>
</dbReference>
<dbReference type="GO" id="GO:0006412">
    <property type="term" value="P:translation"/>
    <property type="evidence" value="ECO:0007669"/>
    <property type="project" value="UniProtKB-UniRule"/>
</dbReference>
<dbReference type="SUPFAM" id="SSF141000">
    <property type="entry name" value="Glu-tRNAGln amidotransferase C subunit"/>
    <property type="match status" value="1"/>
</dbReference>
<proteinExistence type="inferred from homology"/>
<dbReference type="EC" id="6.3.5.-" evidence="1"/>
<comment type="function">
    <text evidence="1">Allows the formation of correctly charged Asn-tRNA(Asn) or Gln-tRNA(Gln) through the transamidation of misacylated Asp-tRNA(Asn) or Glu-tRNA(Gln) in organisms which lack either or both of asparaginyl-tRNA or glutaminyl-tRNA synthetases. The reaction takes place in the presence of glutamine and ATP through an activated phospho-Asp-tRNA(Asn) or phospho-Glu-tRNA(Gln).</text>
</comment>
<organism evidence="2 3">
    <name type="scientific">Aminivibrio pyruvatiphilus</name>
    <dbReference type="NCBI Taxonomy" id="1005740"/>
    <lineage>
        <taxon>Bacteria</taxon>
        <taxon>Thermotogati</taxon>
        <taxon>Synergistota</taxon>
        <taxon>Synergistia</taxon>
        <taxon>Synergistales</taxon>
        <taxon>Aminobacteriaceae</taxon>
        <taxon>Aminivibrio</taxon>
    </lineage>
</organism>
<dbReference type="InterPro" id="IPR003837">
    <property type="entry name" value="GatC"/>
</dbReference>
<dbReference type="Proteomes" id="UP000295066">
    <property type="component" value="Unassembled WGS sequence"/>
</dbReference>
<name>A0A4R8M2P5_9BACT</name>
<keyword evidence="1" id="KW-0547">Nucleotide-binding</keyword>
<comment type="catalytic activity">
    <reaction evidence="1">
        <text>L-glutamyl-tRNA(Gln) + L-glutamine + ATP + H2O = L-glutaminyl-tRNA(Gln) + L-glutamate + ADP + phosphate + H(+)</text>
        <dbReference type="Rhea" id="RHEA:17521"/>
        <dbReference type="Rhea" id="RHEA-COMP:9681"/>
        <dbReference type="Rhea" id="RHEA-COMP:9684"/>
        <dbReference type="ChEBI" id="CHEBI:15377"/>
        <dbReference type="ChEBI" id="CHEBI:15378"/>
        <dbReference type="ChEBI" id="CHEBI:29985"/>
        <dbReference type="ChEBI" id="CHEBI:30616"/>
        <dbReference type="ChEBI" id="CHEBI:43474"/>
        <dbReference type="ChEBI" id="CHEBI:58359"/>
        <dbReference type="ChEBI" id="CHEBI:78520"/>
        <dbReference type="ChEBI" id="CHEBI:78521"/>
        <dbReference type="ChEBI" id="CHEBI:456216"/>
    </reaction>
</comment>
<evidence type="ECO:0000313" key="3">
    <source>
        <dbReference type="Proteomes" id="UP000295066"/>
    </source>
</evidence>
<comment type="catalytic activity">
    <reaction evidence="1">
        <text>L-aspartyl-tRNA(Asn) + L-glutamine + ATP + H2O = L-asparaginyl-tRNA(Asn) + L-glutamate + ADP + phosphate + 2 H(+)</text>
        <dbReference type="Rhea" id="RHEA:14513"/>
        <dbReference type="Rhea" id="RHEA-COMP:9674"/>
        <dbReference type="Rhea" id="RHEA-COMP:9677"/>
        <dbReference type="ChEBI" id="CHEBI:15377"/>
        <dbReference type="ChEBI" id="CHEBI:15378"/>
        <dbReference type="ChEBI" id="CHEBI:29985"/>
        <dbReference type="ChEBI" id="CHEBI:30616"/>
        <dbReference type="ChEBI" id="CHEBI:43474"/>
        <dbReference type="ChEBI" id="CHEBI:58359"/>
        <dbReference type="ChEBI" id="CHEBI:78515"/>
        <dbReference type="ChEBI" id="CHEBI:78516"/>
        <dbReference type="ChEBI" id="CHEBI:456216"/>
    </reaction>
</comment>
<dbReference type="RefSeq" id="WP_133958856.1">
    <property type="nucleotide sequence ID" value="NZ_SORI01000021.1"/>
</dbReference>
<comment type="caution">
    <text evidence="2">The sequence shown here is derived from an EMBL/GenBank/DDBJ whole genome shotgun (WGS) entry which is preliminary data.</text>
</comment>
<dbReference type="GO" id="GO:0016740">
    <property type="term" value="F:transferase activity"/>
    <property type="evidence" value="ECO:0007669"/>
    <property type="project" value="UniProtKB-KW"/>
</dbReference>
<dbReference type="InterPro" id="IPR036113">
    <property type="entry name" value="Asp/Glu-ADT_sf_sub_c"/>
</dbReference>
<dbReference type="GO" id="GO:0070681">
    <property type="term" value="P:glutaminyl-tRNAGln biosynthesis via transamidation"/>
    <property type="evidence" value="ECO:0007669"/>
    <property type="project" value="TreeGrafter"/>
</dbReference>
<keyword evidence="1" id="KW-0436">Ligase</keyword>
<dbReference type="EMBL" id="SORI01000021">
    <property type="protein sequence ID" value="TDY55890.1"/>
    <property type="molecule type" value="Genomic_DNA"/>
</dbReference>
<dbReference type="HAMAP" id="MF_00122">
    <property type="entry name" value="GatC"/>
    <property type="match status" value="1"/>
</dbReference>
<keyword evidence="1" id="KW-0067">ATP-binding</keyword>
<dbReference type="GO" id="GO:0050567">
    <property type="term" value="F:glutaminyl-tRNA synthase (glutamine-hydrolyzing) activity"/>
    <property type="evidence" value="ECO:0007669"/>
    <property type="project" value="UniProtKB-UniRule"/>
</dbReference>
<dbReference type="GO" id="GO:0006450">
    <property type="term" value="P:regulation of translational fidelity"/>
    <property type="evidence" value="ECO:0007669"/>
    <property type="project" value="InterPro"/>
</dbReference>
<dbReference type="PANTHER" id="PTHR15004">
    <property type="entry name" value="GLUTAMYL-TRNA(GLN) AMIDOTRANSFERASE SUBUNIT C, MITOCHONDRIAL"/>
    <property type="match status" value="1"/>
</dbReference>
<keyword evidence="3" id="KW-1185">Reference proteome</keyword>
<keyword evidence="1" id="KW-0648">Protein biosynthesis</keyword>
<dbReference type="OrthoDB" id="9813938at2"/>
<dbReference type="PANTHER" id="PTHR15004:SF0">
    <property type="entry name" value="GLUTAMYL-TRNA(GLN) AMIDOTRANSFERASE SUBUNIT C, MITOCHONDRIAL"/>
    <property type="match status" value="1"/>
</dbReference>
<evidence type="ECO:0000256" key="1">
    <source>
        <dbReference type="HAMAP-Rule" id="MF_00122"/>
    </source>
</evidence>
<dbReference type="NCBIfam" id="TIGR00135">
    <property type="entry name" value="gatC"/>
    <property type="match status" value="1"/>
</dbReference>
<reference evidence="2 3" key="1">
    <citation type="submission" date="2019-03" db="EMBL/GenBank/DDBJ databases">
        <title>Genomic Encyclopedia of Type Strains, Phase IV (KMG-IV): sequencing the most valuable type-strain genomes for metagenomic binning, comparative biology and taxonomic classification.</title>
        <authorList>
            <person name="Goeker M."/>
        </authorList>
    </citation>
    <scope>NUCLEOTIDE SEQUENCE [LARGE SCALE GENOMIC DNA]</scope>
    <source>
        <strain evidence="2 3">DSM 25964</strain>
    </source>
</reference>
<evidence type="ECO:0000313" key="2">
    <source>
        <dbReference type="EMBL" id="TDY55890.1"/>
    </source>
</evidence>
<comment type="subunit">
    <text evidence="1">Heterotrimer of A, B and C subunits.</text>
</comment>
<dbReference type="AlphaFoldDB" id="A0A4R8M2P5"/>
<gene>
    <name evidence="1" type="primary">gatC</name>
    <name evidence="2" type="ORF">C8D99_12115</name>
</gene>
<accession>A0A4R8M2P5</accession>
<keyword evidence="2" id="KW-0808">Transferase</keyword>